<reference evidence="1 2" key="1">
    <citation type="submission" date="2017-08" db="EMBL/GenBank/DDBJ databases">
        <title>Infants hospitalized years apart are colonized by the same room-sourced microbial strains.</title>
        <authorList>
            <person name="Brooks B."/>
            <person name="Olm M.R."/>
            <person name="Firek B.A."/>
            <person name="Baker R."/>
            <person name="Thomas B.C."/>
            <person name="Morowitz M.J."/>
            <person name="Banfield J.F."/>
        </authorList>
    </citation>
    <scope>NUCLEOTIDE SEQUENCE [LARGE SCALE GENOMIC DNA]</scope>
    <source>
        <strain evidence="1">S2_005_003_R2_42</strain>
    </source>
</reference>
<dbReference type="AlphaFoldDB" id="A0A2W5KV10"/>
<name>A0A2W5KV10_9GAMM</name>
<evidence type="ECO:0008006" key="3">
    <source>
        <dbReference type="Google" id="ProtNLM"/>
    </source>
</evidence>
<dbReference type="Gene3D" id="2.130.10.10">
    <property type="entry name" value="YVTN repeat-like/Quinoprotein amine dehydrogenase"/>
    <property type="match status" value="2"/>
</dbReference>
<accession>A0A2W5KV10</accession>
<proteinExistence type="predicted"/>
<gene>
    <name evidence="1" type="ORF">DI564_05020</name>
</gene>
<dbReference type="PANTHER" id="PTHR43739:SF5">
    <property type="entry name" value="EXO-ALPHA-SIALIDASE"/>
    <property type="match status" value="1"/>
</dbReference>
<dbReference type="CDD" id="cd15482">
    <property type="entry name" value="Sialidase_non-viral"/>
    <property type="match status" value="1"/>
</dbReference>
<comment type="caution">
    <text evidence="1">The sequence shown here is derived from an EMBL/GenBank/DDBJ whole genome shotgun (WGS) entry which is preliminary data.</text>
</comment>
<evidence type="ECO:0000313" key="1">
    <source>
        <dbReference type="EMBL" id="PZQ18655.1"/>
    </source>
</evidence>
<dbReference type="Proteomes" id="UP000249046">
    <property type="component" value="Unassembled WGS sequence"/>
</dbReference>
<dbReference type="SUPFAM" id="SSF110296">
    <property type="entry name" value="Oligoxyloglucan reducing end-specific cellobiohydrolase"/>
    <property type="match status" value="1"/>
</dbReference>
<dbReference type="PANTHER" id="PTHR43739">
    <property type="entry name" value="XYLOGLUCANASE (EUROFUNG)"/>
    <property type="match status" value="1"/>
</dbReference>
<evidence type="ECO:0000313" key="2">
    <source>
        <dbReference type="Proteomes" id="UP000249046"/>
    </source>
</evidence>
<dbReference type="EMBL" id="QFPO01000003">
    <property type="protein sequence ID" value="PZQ18655.1"/>
    <property type="molecule type" value="Genomic_DNA"/>
</dbReference>
<dbReference type="InterPro" id="IPR015943">
    <property type="entry name" value="WD40/YVTN_repeat-like_dom_sf"/>
</dbReference>
<dbReference type="GO" id="GO:0010411">
    <property type="term" value="P:xyloglucan metabolic process"/>
    <property type="evidence" value="ECO:0007669"/>
    <property type="project" value="TreeGrafter"/>
</dbReference>
<dbReference type="SUPFAM" id="SSF50939">
    <property type="entry name" value="Sialidases"/>
    <property type="match status" value="1"/>
</dbReference>
<sequence length="495" mass="54016">MVESNDGGATWSNVELSPLLPQGDYRSFEQDPAQPSTLYFAAYRFGSQVPTSGRIDTRTGAVTFFNDDACACSHVRVVADPHRPGRLIAPSVAFDPVSQAVLRRPLRESLDGGATWRELAALPRKLENDYRWLFDPGQPGRIYLPTAGAGIYRSDDDGATFAGHHAGMMAGVVTDLSVDPRNPDDFVVVRQLLPMLHTADGGVSFSEVEADFYGDMPVAYEDRSRVARAQGDPDVLIGFDAQAFYRSTDGGRSWSRMASSFPFASVWIDAIRFIGAGSDKIAVLTQQGGENVQMHWSGDGGTSWAASPLEGNVLARRIGSGADDATPVYAYSESYDPLSTTLWKSDRFGGVFKYMPAPMTELGFEWTTLPPDPTDASRLLFFGVDRTSARRPTQIWETLDAGTTWHSLGESNLRNGIAVIDPCDGRTLWDIAYVRVSRSNGQLFQYDSDTIQSMKTGFQAICHGGKSHLFTAVPGGVGIRQPEVADTLLKDGYDF</sequence>
<organism evidence="1 2">
    <name type="scientific">Rhodanobacter denitrificans</name>
    <dbReference type="NCBI Taxonomy" id="666685"/>
    <lineage>
        <taxon>Bacteria</taxon>
        <taxon>Pseudomonadati</taxon>
        <taxon>Pseudomonadota</taxon>
        <taxon>Gammaproteobacteria</taxon>
        <taxon>Lysobacterales</taxon>
        <taxon>Rhodanobacteraceae</taxon>
        <taxon>Rhodanobacter</taxon>
    </lineage>
</organism>
<protein>
    <recommendedName>
        <fullName evidence="3">Exo-alpha-sialidase</fullName>
    </recommendedName>
</protein>
<dbReference type="InterPro" id="IPR036278">
    <property type="entry name" value="Sialidase_sf"/>
</dbReference>
<dbReference type="InterPro" id="IPR052025">
    <property type="entry name" value="Xyloglucanase_GH74"/>
</dbReference>